<comment type="catalytic activity">
    <reaction evidence="5">
        <text>pseudouridine(1915) in 23S rRNA + S-adenosyl-L-methionine = N(3)-methylpseudouridine(1915) in 23S rRNA + S-adenosyl-L-homocysteine + H(+)</text>
        <dbReference type="Rhea" id="RHEA:42752"/>
        <dbReference type="Rhea" id="RHEA-COMP:10221"/>
        <dbReference type="Rhea" id="RHEA-COMP:10222"/>
        <dbReference type="ChEBI" id="CHEBI:15378"/>
        <dbReference type="ChEBI" id="CHEBI:57856"/>
        <dbReference type="ChEBI" id="CHEBI:59789"/>
        <dbReference type="ChEBI" id="CHEBI:65314"/>
        <dbReference type="ChEBI" id="CHEBI:74486"/>
        <dbReference type="EC" id="2.1.1.177"/>
    </reaction>
</comment>
<dbReference type="GO" id="GO:0005737">
    <property type="term" value="C:cytoplasm"/>
    <property type="evidence" value="ECO:0007669"/>
    <property type="project" value="UniProtKB-SubCell"/>
</dbReference>
<dbReference type="EC" id="2.1.1.177" evidence="5"/>
<dbReference type="InterPro" id="IPR003742">
    <property type="entry name" value="RlmH-like"/>
</dbReference>
<proteinExistence type="inferred from homology"/>
<feature type="binding site" evidence="5">
    <location>
        <position position="75"/>
    </location>
    <ligand>
        <name>S-adenosyl-L-methionine</name>
        <dbReference type="ChEBI" id="CHEBI:59789"/>
    </ligand>
</feature>
<keyword evidence="3 5" id="KW-0949">S-adenosyl-L-methionine</keyword>
<comment type="subunit">
    <text evidence="5">Homodimer.</text>
</comment>
<dbReference type="Proteomes" id="UP000029921">
    <property type="component" value="Unassembled WGS sequence"/>
</dbReference>
<dbReference type="GO" id="GO:0070038">
    <property type="term" value="F:rRNA (pseudouridine-N3-)-methyltransferase activity"/>
    <property type="evidence" value="ECO:0007669"/>
    <property type="project" value="UniProtKB-UniRule"/>
</dbReference>
<protein>
    <recommendedName>
        <fullName evidence="5">Ribosomal RNA large subunit methyltransferase H</fullName>
        <ecNumber evidence="5">2.1.1.177</ecNumber>
    </recommendedName>
    <alternativeName>
        <fullName evidence="5">23S rRNA (pseudouridine1915-N3)-methyltransferase</fullName>
    </alternativeName>
    <alternativeName>
        <fullName evidence="5">23S rRNA m3Psi1915 methyltransferase</fullName>
    </alternativeName>
    <alternativeName>
        <fullName evidence="5">rRNA (pseudouridine-N3-)-methyltransferase RlmH</fullName>
    </alternativeName>
</protein>
<comment type="function">
    <text evidence="5">Specifically methylates the pseudouridine at position 1915 (m3Psi1915) in 23S rRNA.</text>
</comment>
<comment type="subcellular location">
    <subcellularLocation>
        <location evidence="5">Cytoplasm</location>
    </subcellularLocation>
</comment>
<dbReference type="PANTHER" id="PTHR33603:SF1">
    <property type="entry name" value="RIBOSOMAL RNA LARGE SUBUNIT METHYLTRANSFERASE H"/>
    <property type="match status" value="1"/>
</dbReference>
<evidence type="ECO:0000313" key="7">
    <source>
        <dbReference type="Proteomes" id="UP000029921"/>
    </source>
</evidence>
<dbReference type="HAMAP" id="MF_00658">
    <property type="entry name" value="23SrRNA_methyltr_H"/>
    <property type="match status" value="1"/>
</dbReference>
<evidence type="ECO:0000313" key="6">
    <source>
        <dbReference type="EMBL" id="TLD93153.1"/>
    </source>
</evidence>
<evidence type="ECO:0000256" key="4">
    <source>
        <dbReference type="ARBA" id="ARBA00038303"/>
    </source>
</evidence>
<dbReference type="NCBIfam" id="NF000987">
    <property type="entry name" value="PRK00103.2-1"/>
    <property type="match status" value="1"/>
</dbReference>
<dbReference type="RefSeq" id="WP_034585041.1">
    <property type="nucleotide sequence ID" value="NZ_JRPE02000003.1"/>
</dbReference>
<keyword evidence="5" id="KW-0698">rRNA processing</keyword>
<keyword evidence="1 5" id="KW-0489">Methyltransferase</keyword>
<reference evidence="6 7" key="1">
    <citation type="journal article" date="2014" name="Genome Announc.">
        <title>Draft genome sequences of eight enterohepatic helicobacter species isolated from both laboratory and wild rodents.</title>
        <authorList>
            <person name="Sheh A."/>
            <person name="Shen Z."/>
            <person name="Fox J.G."/>
        </authorList>
    </citation>
    <scope>NUCLEOTIDE SEQUENCE [LARGE SCALE GENOMIC DNA]</scope>
    <source>
        <strain evidence="6 7">MIT 96-1001</strain>
    </source>
</reference>
<feature type="binding site" evidence="5">
    <location>
        <begin position="120"/>
        <end position="125"/>
    </location>
    <ligand>
        <name>S-adenosyl-L-methionine</name>
        <dbReference type="ChEBI" id="CHEBI:59789"/>
    </ligand>
</feature>
<keyword evidence="7" id="KW-1185">Reference proteome</keyword>
<evidence type="ECO:0000256" key="5">
    <source>
        <dbReference type="HAMAP-Rule" id="MF_00658"/>
    </source>
</evidence>
<evidence type="ECO:0000256" key="2">
    <source>
        <dbReference type="ARBA" id="ARBA00022679"/>
    </source>
</evidence>
<organism evidence="6 7">
    <name type="scientific">Helicobacter magdeburgensis</name>
    <dbReference type="NCBI Taxonomy" id="471858"/>
    <lineage>
        <taxon>Bacteria</taxon>
        <taxon>Pseudomonadati</taxon>
        <taxon>Campylobacterota</taxon>
        <taxon>Epsilonproteobacteria</taxon>
        <taxon>Campylobacterales</taxon>
        <taxon>Helicobacteraceae</taxon>
        <taxon>Helicobacter</taxon>
    </lineage>
</organism>
<evidence type="ECO:0000256" key="1">
    <source>
        <dbReference type="ARBA" id="ARBA00022603"/>
    </source>
</evidence>
<keyword evidence="2 5" id="KW-0808">Transferase</keyword>
<gene>
    <name evidence="5 6" type="primary">rlmH</name>
    <name evidence="6" type="ORF">LS74_003165</name>
</gene>
<dbReference type="AlphaFoldDB" id="A0A4U8T1J0"/>
<dbReference type="InterPro" id="IPR029026">
    <property type="entry name" value="tRNA_m1G_MTases_N"/>
</dbReference>
<comment type="similarity">
    <text evidence="4 5">Belongs to the RNA methyltransferase RlmH family.</text>
</comment>
<sequence>MQINIYSIAKKDIKYQAVQEELCMQCRQFGAYIESFELMPQSVLKAQKISATHAKNAYTQAFLPHIKPNALNLALHPQGKSYDSQGFSRLLDSQNIIQFFIGGAYGFEKEFLNLCQSISLSTLTLSHKIAKLVLCEQIYRALSILHSHPYHK</sequence>
<dbReference type="EMBL" id="JRPE02000003">
    <property type="protein sequence ID" value="TLD93153.1"/>
    <property type="molecule type" value="Genomic_DNA"/>
</dbReference>
<dbReference type="PIRSF" id="PIRSF004505">
    <property type="entry name" value="MT_bac"/>
    <property type="match status" value="1"/>
</dbReference>
<dbReference type="Pfam" id="PF02590">
    <property type="entry name" value="SPOUT_MTase"/>
    <property type="match status" value="1"/>
</dbReference>
<dbReference type="CDD" id="cd18081">
    <property type="entry name" value="RlmH-like"/>
    <property type="match status" value="1"/>
</dbReference>
<feature type="binding site" evidence="5">
    <location>
        <position position="102"/>
    </location>
    <ligand>
        <name>S-adenosyl-L-methionine</name>
        <dbReference type="ChEBI" id="CHEBI:59789"/>
    </ligand>
</feature>
<keyword evidence="5" id="KW-0963">Cytoplasm</keyword>
<name>A0A4U8T1J0_9HELI</name>
<dbReference type="PANTHER" id="PTHR33603">
    <property type="entry name" value="METHYLTRANSFERASE"/>
    <property type="match status" value="1"/>
</dbReference>
<evidence type="ECO:0000256" key="3">
    <source>
        <dbReference type="ARBA" id="ARBA00022691"/>
    </source>
</evidence>
<accession>A0A4U8T1J0</accession>
<dbReference type="Gene3D" id="3.40.1280.10">
    <property type="match status" value="1"/>
</dbReference>
<dbReference type="SUPFAM" id="SSF75217">
    <property type="entry name" value="alpha/beta knot"/>
    <property type="match status" value="1"/>
</dbReference>
<comment type="caution">
    <text evidence="6">The sequence shown here is derived from an EMBL/GenBank/DDBJ whole genome shotgun (WGS) entry which is preliminary data.</text>
</comment>
<dbReference type="InterPro" id="IPR029028">
    <property type="entry name" value="Alpha/beta_knot_MTases"/>
</dbReference>